<protein>
    <recommendedName>
        <fullName evidence="10">Probable inosine/xanthosine triphosphatase</fullName>
        <shortName evidence="10">ITPase/XTPase</shortName>
        <ecNumber evidence="10">3.6.1.73</ecNumber>
    </recommendedName>
    <alternativeName>
        <fullName evidence="10">Non-canonical purine NTP phosphatase</fullName>
    </alternativeName>
    <alternativeName>
        <fullName evidence="10">Non-standard purine NTP phosphatase</fullName>
    </alternativeName>
    <alternativeName>
        <fullName evidence="10">Nucleoside-triphosphate phosphatase</fullName>
        <shortName evidence="10">NTPase</shortName>
    </alternativeName>
</protein>
<evidence type="ECO:0000313" key="13">
    <source>
        <dbReference type="EMBL" id="GAA0653357.1"/>
    </source>
</evidence>
<comment type="catalytic activity">
    <reaction evidence="8 10">
        <text>ITP + H2O = IDP + phosphate + H(+)</text>
        <dbReference type="Rhea" id="RHEA:28330"/>
        <dbReference type="ChEBI" id="CHEBI:15377"/>
        <dbReference type="ChEBI" id="CHEBI:15378"/>
        <dbReference type="ChEBI" id="CHEBI:43474"/>
        <dbReference type="ChEBI" id="CHEBI:58280"/>
        <dbReference type="ChEBI" id="CHEBI:61402"/>
        <dbReference type="EC" id="3.6.1.73"/>
    </reaction>
</comment>
<evidence type="ECO:0000256" key="6">
    <source>
        <dbReference type="ARBA" id="ARBA00023080"/>
    </source>
</evidence>
<organism evidence="13 14">
    <name type="scientific">Salarchaeum japonicum</name>
    <dbReference type="NCBI Taxonomy" id="555573"/>
    <lineage>
        <taxon>Archaea</taxon>
        <taxon>Methanobacteriati</taxon>
        <taxon>Methanobacteriota</taxon>
        <taxon>Stenosarchaea group</taxon>
        <taxon>Halobacteria</taxon>
        <taxon>Halobacteriales</taxon>
        <taxon>Halobacteriaceae</taxon>
    </lineage>
</organism>
<feature type="region of interest" description="Disordered" evidence="11">
    <location>
        <begin position="24"/>
        <end position="49"/>
    </location>
</feature>
<dbReference type="GO" id="GO:0103023">
    <property type="term" value="F:ITPase activity"/>
    <property type="evidence" value="ECO:0007669"/>
    <property type="project" value="UniProtKB-EC"/>
</dbReference>
<reference evidence="13 14" key="1">
    <citation type="journal article" date="2019" name="Int. J. Syst. Evol. Microbiol.">
        <title>The Global Catalogue of Microorganisms (GCM) 10K type strain sequencing project: providing services to taxonomists for standard genome sequencing and annotation.</title>
        <authorList>
            <consortium name="The Broad Institute Genomics Platform"/>
            <consortium name="The Broad Institute Genome Sequencing Center for Infectious Disease"/>
            <person name="Wu L."/>
            <person name="Ma J."/>
        </authorList>
    </citation>
    <scope>NUCLEOTIDE SEQUENCE [LARGE SCALE GENOMIC DNA]</scope>
    <source>
        <strain evidence="13 14">JCM 16327</strain>
    </source>
</reference>
<dbReference type="PANTHER" id="PTHR34699:SF2">
    <property type="entry name" value="NON-CANONICAL PURINE NTP PHOSPHATASE_PRRC1 DOMAIN-CONTAINING PROTEIN"/>
    <property type="match status" value="1"/>
</dbReference>
<comment type="function">
    <text evidence="10">Phosphatase that hydrolyzes non-canonical purine nucleotides such as XTP and ITP to their respective diphosphate derivatives. Probably excludes non-canonical purines from DNA/RNA precursor pool, thus preventing their incorporation into DNA/RNA and avoiding chromosomal lesions.</text>
</comment>
<dbReference type="GO" id="GO:0046872">
    <property type="term" value="F:metal ion binding"/>
    <property type="evidence" value="ECO:0007669"/>
    <property type="project" value="UniProtKB-KW"/>
</dbReference>
<dbReference type="PANTHER" id="PTHR34699">
    <property type="match status" value="1"/>
</dbReference>
<dbReference type="EMBL" id="BAAADU010000002">
    <property type="protein sequence ID" value="GAA0653357.1"/>
    <property type="molecule type" value="Genomic_DNA"/>
</dbReference>
<dbReference type="FunFam" id="3.90.950.10:FF:000002">
    <property type="entry name" value="Inosine/xanthosine triphosphatase"/>
    <property type="match status" value="1"/>
</dbReference>
<keyword evidence="3 10" id="KW-0547">Nucleotide-binding</keyword>
<dbReference type="Gene3D" id="3.90.950.10">
    <property type="match status" value="1"/>
</dbReference>
<evidence type="ECO:0000259" key="12">
    <source>
        <dbReference type="Pfam" id="PF01931"/>
    </source>
</evidence>
<keyword evidence="6 10" id="KW-0546">Nucleotide metabolism</keyword>
<evidence type="ECO:0000256" key="10">
    <source>
        <dbReference type="HAMAP-Rule" id="MF_00648"/>
    </source>
</evidence>
<keyword evidence="4 10" id="KW-0378">Hydrolase</keyword>
<feature type="binding site" evidence="10">
    <location>
        <position position="62"/>
    </location>
    <ligand>
        <name>Mg(2+)</name>
        <dbReference type="ChEBI" id="CHEBI:18420"/>
    </ligand>
</feature>
<keyword evidence="14" id="KW-1185">Reference proteome</keyword>
<comment type="caution">
    <text evidence="10">Lacks conserved residue(s) required for the propagation of feature annotation.</text>
</comment>
<dbReference type="Proteomes" id="UP001500194">
    <property type="component" value="Unassembled WGS sequence"/>
</dbReference>
<feature type="binding site" evidence="10">
    <location>
        <position position="33"/>
    </location>
    <ligand>
        <name>Mg(2+)</name>
        <dbReference type="ChEBI" id="CHEBI:18420"/>
    </ligand>
</feature>
<evidence type="ECO:0000256" key="1">
    <source>
        <dbReference type="ARBA" id="ARBA00001936"/>
    </source>
</evidence>
<evidence type="ECO:0000256" key="11">
    <source>
        <dbReference type="SAM" id="MobiDB-lite"/>
    </source>
</evidence>
<name>A0AAV3T145_9EURY</name>
<gene>
    <name evidence="13" type="ORF">GCM10009019_15880</name>
</gene>
<sequence length="168" mass="17311">MRIAVGSENPVKREATERATAALNATVAAEGVDSGVSEQPMTDDETREGARTRAERALAAGDYDLGVGLEGGVAPADDALLLTMWAAVTDGDTMGLGGGPRFVLPAEIARRVRDGEELGPVMDDVVGAENVARSEGAAGVLTGDLVDRESALRHALAGALGPFVTDYY</sequence>
<keyword evidence="2 10" id="KW-0479">Metal-binding</keyword>
<dbReference type="GeneID" id="68573736"/>
<dbReference type="GO" id="GO:0006772">
    <property type="term" value="P:thiamine metabolic process"/>
    <property type="evidence" value="ECO:0007669"/>
    <property type="project" value="TreeGrafter"/>
</dbReference>
<dbReference type="EC" id="3.6.1.73" evidence="10"/>
<keyword evidence="7 10" id="KW-0464">Manganese</keyword>
<dbReference type="InterPro" id="IPR002786">
    <property type="entry name" value="Non_canon_purine_NTPase"/>
</dbReference>
<dbReference type="SUPFAM" id="SSF52972">
    <property type="entry name" value="ITPase-like"/>
    <property type="match status" value="1"/>
</dbReference>
<comment type="similarity">
    <text evidence="10">Belongs to the YjjX NTPase family.</text>
</comment>
<feature type="domain" description="Non-canonical purine NTP phosphatase/PRRC1" evidence="12">
    <location>
        <begin position="6"/>
        <end position="164"/>
    </location>
</feature>
<evidence type="ECO:0000256" key="5">
    <source>
        <dbReference type="ARBA" id="ARBA00022842"/>
    </source>
</evidence>
<proteinExistence type="inferred from homology"/>
<dbReference type="GO" id="GO:0000166">
    <property type="term" value="F:nucleotide binding"/>
    <property type="evidence" value="ECO:0007669"/>
    <property type="project" value="UniProtKB-KW"/>
</dbReference>
<dbReference type="InterPro" id="IPR026533">
    <property type="entry name" value="NTPase/PRRC1"/>
</dbReference>
<evidence type="ECO:0000313" key="14">
    <source>
        <dbReference type="Proteomes" id="UP001500194"/>
    </source>
</evidence>
<keyword evidence="5 10" id="KW-0460">Magnesium</keyword>
<comment type="catalytic activity">
    <reaction evidence="9 10">
        <text>XTP + H2O = XDP + phosphate + H(+)</text>
        <dbReference type="Rhea" id="RHEA:28406"/>
        <dbReference type="ChEBI" id="CHEBI:15377"/>
        <dbReference type="ChEBI" id="CHEBI:15378"/>
        <dbReference type="ChEBI" id="CHEBI:43474"/>
        <dbReference type="ChEBI" id="CHEBI:59884"/>
        <dbReference type="ChEBI" id="CHEBI:61314"/>
        <dbReference type="EC" id="3.6.1.73"/>
    </reaction>
</comment>
<evidence type="ECO:0000256" key="2">
    <source>
        <dbReference type="ARBA" id="ARBA00022723"/>
    </source>
</evidence>
<accession>A0AAV3T145</accession>
<comment type="cofactor">
    <cofactor evidence="1">
        <name>Mn(2+)</name>
        <dbReference type="ChEBI" id="CHEBI:29035"/>
    </cofactor>
</comment>
<dbReference type="HAMAP" id="MF_00648">
    <property type="entry name" value="Non_canon_purine_NTPase_YjjX"/>
    <property type="match status" value="1"/>
</dbReference>
<dbReference type="InterPro" id="IPR050299">
    <property type="entry name" value="YjjX_NTPase"/>
</dbReference>
<evidence type="ECO:0000256" key="9">
    <source>
        <dbReference type="ARBA" id="ARBA00048781"/>
    </source>
</evidence>
<dbReference type="RefSeq" id="WP_227260730.1">
    <property type="nucleotide sequence ID" value="NZ_BAAADU010000002.1"/>
</dbReference>
<dbReference type="NCBIfam" id="TIGR00258">
    <property type="entry name" value="inosine/xanthosine triphosphatase"/>
    <property type="match status" value="1"/>
</dbReference>
<evidence type="ECO:0000256" key="3">
    <source>
        <dbReference type="ARBA" id="ARBA00022741"/>
    </source>
</evidence>
<comment type="caution">
    <text evidence="13">The sequence shown here is derived from an EMBL/GenBank/DDBJ whole genome shotgun (WGS) entry which is preliminary data.</text>
</comment>
<dbReference type="Pfam" id="PF01931">
    <property type="entry name" value="NTPase_I-T"/>
    <property type="match status" value="1"/>
</dbReference>
<evidence type="ECO:0000256" key="4">
    <source>
        <dbReference type="ARBA" id="ARBA00022801"/>
    </source>
</evidence>
<evidence type="ECO:0000256" key="8">
    <source>
        <dbReference type="ARBA" id="ARBA00048174"/>
    </source>
</evidence>
<dbReference type="AlphaFoldDB" id="A0AAV3T145"/>
<dbReference type="GO" id="GO:0009117">
    <property type="term" value="P:nucleotide metabolic process"/>
    <property type="evidence" value="ECO:0007669"/>
    <property type="project" value="UniProtKB-KW"/>
</dbReference>
<comment type="subunit">
    <text evidence="10">Homodimer.</text>
</comment>
<dbReference type="InterPro" id="IPR029001">
    <property type="entry name" value="ITPase-like_fam"/>
</dbReference>
<comment type="cofactor">
    <cofactor evidence="10">
        <name>Mg(2+)</name>
        <dbReference type="ChEBI" id="CHEBI:18420"/>
    </cofactor>
    <cofactor evidence="10">
        <name>Mn(2+)</name>
        <dbReference type="ChEBI" id="CHEBI:29035"/>
    </cofactor>
    <text evidence="10">Binds 1 divalent metal cation per subunit; can use either Mg(2+) or Mn(2+).</text>
</comment>
<evidence type="ECO:0000256" key="7">
    <source>
        <dbReference type="ARBA" id="ARBA00023211"/>
    </source>
</evidence>